<keyword evidence="3" id="KW-1185">Reference proteome</keyword>
<protein>
    <submittedName>
        <fullName evidence="2">Flp family type IVb pilin</fullName>
    </submittedName>
</protein>
<sequence length="56" mass="5642">MANLFARFMKDESGATAIEYGLLAALIALGIVAGATALGGKLSDTFQGIADDLPGN</sequence>
<evidence type="ECO:0000313" key="3">
    <source>
        <dbReference type="Proteomes" id="UP001596107"/>
    </source>
</evidence>
<evidence type="ECO:0000313" key="2">
    <source>
        <dbReference type="EMBL" id="MFC5584937.1"/>
    </source>
</evidence>
<dbReference type="RefSeq" id="WP_223019311.1">
    <property type="nucleotide sequence ID" value="NZ_CP078143.1"/>
</dbReference>
<evidence type="ECO:0000256" key="1">
    <source>
        <dbReference type="SAM" id="Phobius"/>
    </source>
</evidence>
<feature type="transmembrane region" description="Helical" evidence="1">
    <location>
        <begin position="20"/>
        <end position="39"/>
    </location>
</feature>
<keyword evidence="1" id="KW-1133">Transmembrane helix</keyword>
<keyword evidence="1" id="KW-0472">Membrane</keyword>
<keyword evidence="1" id="KW-0812">Transmembrane</keyword>
<reference evidence="3" key="1">
    <citation type="journal article" date="2019" name="Int. J. Syst. Evol. Microbiol.">
        <title>The Global Catalogue of Microorganisms (GCM) 10K type strain sequencing project: providing services to taxonomists for standard genome sequencing and annotation.</title>
        <authorList>
            <consortium name="The Broad Institute Genomics Platform"/>
            <consortium name="The Broad Institute Genome Sequencing Center for Infectious Disease"/>
            <person name="Wu L."/>
            <person name="Ma J."/>
        </authorList>
    </citation>
    <scope>NUCLEOTIDE SEQUENCE [LARGE SCALE GENOMIC DNA]</scope>
    <source>
        <strain evidence="3">JCM 3366</strain>
    </source>
</reference>
<dbReference type="EMBL" id="JBHSNB010000001">
    <property type="protein sequence ID" value="MFC5584937.1"/>
    <property type="molecule type" value="Genomic_DNA"/>
</dbReference>
<organism evidence="2 3">
    <name type="scientific">Nitratireductor kimnyeongensis</name>
    <dbReference type="NCBI Taxonomy" id="430679"/>
    <lineage>
        <taxon>Bacteria</taxon>
        <taxon>Pseudomonadati</taxon>
        <taxon>Pseudomonadota</taxon>
        <taxon>Alphaproteobacteria</taxon>
        <taxon>Hyphomicrobiales</taxon>
        <taxon>Phyllobacteriaceae</taxon>
        <taxon>Nitratireductor</taxon>
    </lineage>
</organism>
<name>A0ABW0T6W9_9HYPH</name>
<comment type="caution">
    <text evidence="2">The sequence shown here is derived from an EMBL/GenBank/DDBJ whole genome shotgun (WGS) entry which is preliminary data.</text>
</comment>
<accession>A0ABW0T6W9</accession>
<proteinExistence type="predicted"/>
<gene>
    <name evidence="2" type="ORF">ACFPOD_07440</name>
</gene>
<dbReference type="Proteomes" id="UP001596107">
    <property type="component" value="Unassembled WGS sequence"/>
</dbReference>
<dbReference type="Pfam" id="PF04964">
    <property type="entry name" value="Flp_Fap"/>
    <property type="match status" value="1"/>
</dbReference>
<dbReference type="InterPro" id="IPR007047">
    <property type="entry name" value="Flp_Fap"/>
</dbReference>